<sequence>MPINRSPPPPVLTSPHMMATASEPDLSMVQERDKDNRSFTMERRKGKRNFDERKEEELSSFMEEIRTMISSSAAKQQSEFQALQASLKEIKYQNDEINKAMTFLSEKYEEMRVKLEVAESEKTKSLTYIKELEERVENLEKNSRSSSIEIRNIPAMDKENKEDLTNILKEIGKTTDIPIDSSEIRDIFRIKTKSKANPIIVEFTTVPKKETLLTSLKKSRHENKRISTSLLKINGPDQPIYISENLTTKGKRLHYLAREFAQANNWKFCWIAHGHVYLRKMEGATTKRINSEADLQQLLQ</sequence>
<dbReference type="EMBL" id="CAJHNJ030000005">
    <property type="protein sequence ID" value="CAG9098584.1"/>
    <property type="molecule type" value="Genomic_DNA"/>
</dbReference>
<feature type="coiled-coil region" evidence="1">
    <location>
        <begin position="94"/>
        <end position="149"/>
    </location>
</feature>
<evidence type="ECO:0000259" key="3">
    <source>
        <dbReference type="Pfam" id="PF25298"/>
    </source>
</evidence>
<reference evidence="4" key="1">
    <citation type="submission" date="2020-11" db="EMBL/GenBank/DDBJ databases">
        <authorList>
            <person name="Whiteford S."/>
        </authorList>
    </citation>
    <scope>NUCLEOTIDE SEQUENCE</scope>
</reference>
<evidence type="ECO:0000313" key="4">
    <source>
        <dbReference type="EMBL" id="CAG9098584.1"/>
    </source>
</evidence>
<dbReference type="Pfam" id="PF25298">
    <property type="entry name" value="Baculo_FP_2nd"/>
    <property type="match status" value="1"/>
</dbReference>
<dbReference type="InterPro" id="IPR057251">
    <property type="entry name" value="FP_C"/>
</dbReference>
<feature type="region of interest" description="Disordered" evidence="2">
    <location>
        <begin position="1"/>
        <end position="52"/>
    </location>
</feature>
<organism evidence="4 5">
    <name type="scientific">Plutella xylostella</name>
    <name type="common">Diamondback moth</name>
    <name type="synonym">Plutella maculipennis</name>
    <dbReference type="NCBI Taxonomy" id="51655"/>
    <lineage>
        <taxon>Eukaryota</taxon>
        <taxon>Metazoa</taxon>
        <taxon>Ecdysozoa</taxon>
        <taxon>Arthropoda</taxon>
        <taxon>Hexapoda</taxon>
        <taxon>Insecta</taxon>
        <taxon>Pterygota</taxon>
        <taxon>Neoptera</taxon>
        <taxon>Endopterygota</taxon>
        <taxon>Lepidoptera</taxon>
        <taxon>Glossata</taxon>
        <taxon>Ditrysia</taxon>
        <taxon>Yponomeutoidea</taxon>
        <taxon>Plutellidae</taxon>
        <taxon>Plutella</taxon>
    </lineage>
</organism>
<dbReference type="AlphaFoldDB" id="A0A8S4DJN8"/>
<proteinExistence type="predicted"/>
<protein>
    <submittedName>
        <fullName evidence="4">(diamondback moth) hypothetical protein</fullName>
    </submittedName>
</protein>
<evidence type="ECO:0000313" key="5">
    <source>
        <dbReference type="Proteomes" id="UP000653454"/>
    </source>
</evidence>
<keyword evidence="1" id="KW-0175">Coiled coil</keyword>
<dbReference type="Proteomes" id="UP000653454">
    <property type="component" value="Unassembled WGS sequence"/>
</dbReference>
<evidence type="ECO:0000256" key="1">
    <source>
        <dbReference type="SAM" id="Coils"/>
    </source>
</evidence>
<evidence type="ECO:0000256" key="2">
    <source>
        <dbReference type="SAM" id="MobiDB-lite"/>
    </source>
</evidence>
<keyword evidence="5" id="KW-1185">Reference proteome</keyword>
<feature type="compositionally biased region" description="Basic and acidic residues" evidence="2">
    <location>
        <begin position="30"/>
        <end position="52"/>
    </location>
</feature>
<comment type="caution">
    <text evidence="4">The sequence shown here is derived from an EMBL/GenBank/DDBJ whole genome shotgun (WGS) entry which is preliminary data.</text>
</comment>
<feature type="domain" description="FP protein C-terminal" evidence="3">
    <location>
        <begin position="247"/>
        <end position="298"/>
    </location>
</feature>
<feature type="compositionally biased region" description="Pro residues" evidence="2">
    <location>
        <begin position="1"/>
        <end position="12"/>
    </location>
</feature>
<accession>A0A8S4DJN8</accession>
<name>A0A8S4DJN8_PLUXY</name>
<gene>
    <name evidence="4" type="ORF">PLXY2_LOCUS1946</name>
</gene>